<name>A0A5N0UUX6_9PSEU</name>
<dbReference type="InterPro" id="IPR029061">
    <property type="entry name" value="THDP-binding"/>
</dbReference>
<keyword evidence="3" id="KW-0786">Thiamine pyrophosphate</keyword>
<dbReference type="Pfam" id="PF02780">
    <property type="entry name" value="Transketolase_C"/>
    <property type="match status" value="1"/>
</dbReference>
<reference evidence="5" key="1">
    <citation type="submission" date="2019-09" db="EMBL/GenBank/DDBJ databases">
        <authorList>
            <person name="Teo W.F.A."/>
            <person name="Duangmal K."/>
        </authorList>
    </citation>
    <scope>NUCLEOTIDE SEQUENCE [LARGE SCALE GENOMIC DNA]</scope>
    <source>
        <strain evidence="5">K81G1</strain>
    </source>
</reference>
<dbReference type="InterPro" id="IPR005475">
    <property type="entry name" value="Transketolase-like_Pyr-bd"/>
</dbReference>
<evidence type="ECO:0000313" key="5">
    <source>
        <dbReference type="EMBL" id="KAA9154212.1"/>
    </source>
</evidence>
<dbReference type="Pfam" id="PF02779">
    <property type="entry name" value="Transket_pyr"/>
    <property type="match status" value="1"/>
</dbReference>
<comment type="cofactor">
    <cofactor evidence="1">
        <name>thiamine diphosphate</name>
        <dbReference type="ChEBI" id="CHEBI:58937"/>
    </cofactor>
</comment>
<dbReference type="SUPFAM" id="SSF52922">
    <property type="entry name" value="TK C-terminal domain-like"/>
    <property type="match status" value="1"/>
</dbReference>
<dbReference type="FunFam" id="3.40.50.920:FF:000001">
    <property type="entry name" value="Pyruvate dehydrogenase E1 beta subunit"/>
    <property type="match status" value="1"/>
</dbReference>
<dbReference type="Proteomes" id="UP000319769">
    <property type="component" value="Unassembled WGS sequence"/>
</dbReference>
<dbReference type="OrthoDB" id="9766715at2"/>
<keyword evidence="2" id="KW-0560">Oxidoreductase</keyword>
<dbReference type="Gene3D" id="3.40.50.920">
    <property type="match status" value="1"/>
</dbReference>
<comment type="caution">
    <text evidence="5">The sequence shown here is derived from an EMBL/GenBank/DDBJ whole genome shotgun (WGS) entry which is preliminary data.</text>
</comment>
<dbReference type="CDD" id="cd07036">
    <property type="entry name" value="TPP_PYR_E1-PDHc-beta_like"/>
    <property type="match status" value="1"/>
</dbReference>
<protein>
    <submittedName>
        <fullName evidence="5">Alpha-ketoacid dehydrogenase subunit beta</fullName>
    </submittedName>
</protein>
<dbReference type="SUPFAM" id="SSF52518">
    <property type="entry name" value="Thiamin diphosphate-binding fold (THDP-binding)"/>
    <property type="match status" value="1"/>
</dbReference>
<gene>
    <name evidence="5" type="ORF">FPZ12_032795</name>
</gene>
<evidence type="ECO:0000256" key="1">
    <source>
        <dbReference type="ARBA" id="ARBA00001964"/>
    </source>
</evidence>
<dbReference type="AlphaFoldDB" id="A0A5N0UUX6"/>
<dbReference type="GO" id="GO:0016491">
    <property type="term" value="F:oxidoreductase activity"/>
    <property type="evidence" value="ECO:0007669"/>
    <property type="project" value="UniProtKB-KW"/>
</dbReference>
<accession>A0A5N0UUX6</accession>
<evidence type="ECO:0000313" key="6">
    <source>
        <dbReference type="Proteomes" id="UP000319769"/>
    </source>
</evidence>
<proteinExistence type="predicted"/>
<evidence type="ECO:0000259" key="4">
    <source>
        <dbReference type="SMART" id="SM00861"/>
    </source>
</evidence>
<dbReference type="SMART" id="SM00861">
    <property type="entry name" value="Transket_pyr"/>
    <property type="match status" value="1"/>
</dbReference>
<keyword evidence="6" id="KW-1185">Reference proteome</keyword>
<evidence type="ECO:0000256" key="3">
    <source>
        <dbReference type="ARBA" id="ARBA00023052"/>
    </source>
</evidence>
<dbReference type="RefSeq" id="WP_144756507.1">
    <property type="nucleotide sequence ID" value="NZ_VMNW02000068.1"/>
</dbReference>
<dbReference type="InterPro" id="IPR033248">
    <property type="entry name" value="Transketolase_C"/>
</dbReference>
<dbReference type="InterPro" id="IPR009014">
    <property type="entry name" value="Transketo_C/PFOR_II"/>
</dbReference>
<sequence>MPEFSLQQALNLALQHALDDDERVLVFGEDVGGLGGVFRVTDGLQAKFGEDRVFDTPLAESGIMGMAVGLALAGWRPVPEIQFDGFGYPAIDQIVNQVARMHYRSRGAVSMPVTLRLPSFGGIRAPEHHGESLEALFAHVPGLKVASPSTVAEGYHLLRQSIADEDPVIFMEPKARYWNRELFDPNEPVDTPPPGTSRVARPGKHATLIAWGAMVPRCLQAAELAAEDDVELEVLDLRWLKPIDADGLAESVGRTRRAVVVHEAPLTAGLGAEVSTLVSERCFDTLRAPVQRVTGYDVPYPSGALEDEYLPSIDRILTAVQTVLEYRRG</sequence>
<evidence type="ECO:0000256" key="2">
    <source>
        <dbReference type="ARBA" id="ARBA00023002"/>
    </source>
</evidence>
<feature type="domain" description="Transketolase-like pyrimidine-binding" evidence="4">
    <location>
        <begin position="4"/>
        <end position="179"/>
    </location>
</feature>
<dbReference type="FunFam" id="3.40.50.970:FF:000001">
    <property type="entry name" value="Pyruvate dehydrogenase E1 beta subunit"/>
    <property type="match status" value="1"/>
</dbReference>
<dbReference type="EMBL" id="VMNW02000068">
    <property type="protein sequence ID" value="KAA9154212.1"/>
    <property type="molecule type" value="Genomic_DNA"/>
</dbReference>
<dbReference type="PANTHER" id="PTHR43257">
    <property type="entry name" value="PYRUVATE DEHYDROGENASE E1 COMPONENT BETA SUBUNIT"/>
    <property type="match status" value="1"/>
</dbReference>
<organism evidence="5 6">
    <name type="scientific">Amycolatopsis acidicola</name>
    <dbReference type="NCBI Taxonomy" id="2596893"/>
    <lineage>
        <taxon>Bacteria</taxon>
        <taxon>Bacillati</taxon>
        <taxon>Actinomycetota</taxon>
        <taxon>Actinomycetes</taxon>
        <taxon>Pseudonocardiales</taxon>
        <taxon>Pseudonocardiaceae</taxon>
        <taxon>Amycolatopsis</taxon>
    </lineage>
</organism>
<dbReference type="Gene3D" id="3.40.50.970">
    <property type="match status" value="1"/>
</dbReference>
<dbReference type="PANTHER" id="PTHR43257:SF2">
    <property type="entry name" value="PYRUVATE DEHYDROGENASE E1 COMPONENT SUBUNIT BETA"/>
    <property type="match status" value="1"/>
</dbReference>
<dbReference type="GO" id="GO:0000287">
    <property type="term" value="F:magnesium ion binding"/>
    <property type="evidence" value="ECO:0007669"/>
    <property type="project" value="UniProtKB-ARBA"/>
</dbReference>